<reference evidence="2" key="1">
    <citation type="submission" date="2023-01" db="EMBL/GenBank/DDBJ databases">
        <title>New crAssphage isolates infecting Bacteroides cellulosilyticus.</title>
        <authorList>
            <person name="Papudeshi B."/>
            <person name="Vega A.A."/>
            <person name="Souza C."/>
            <person name="Giles S.K."/>
            <person name="Mallawaarachchi V."/>
            <person name="Roach M.J."/>
            <person name="An M."/>
            <person name="Jacobson N."/>
            <person name="McNair K."/>
            <person name="Mora M.F."/>
            <person name="Pastrana K."/>
            <person name="Leigh C."/>
            <person name="Cram C."/>
            <person name="Plewa W.S."/>
            <person name="Grigson S.R."/>
            <person name="Bouras G.S."/>
            <person name="Decewicz P."/>
            <person name="Luque A."/>
            <person name="Droit L."/>
            <person name="Handley S."/>
            <person name="Segall A.M."/>
            <person name="Dinsdale E.A."/>
            <person name="Edwards R.A."/>
        </authorList>
    </citation>
    <scope>NUCLEOTIDE SEQUENCE</scope>
    <source>
        <strain evidence="2">Bc11</strain>
    </source>
</reference>
<organism evidence="2 3">
    <name type="scientific">Caudoviricetes sp. 'Rudgehvirus jaberico'</name>
    <dbReference type="NCBI Taxonomy" id="3028515"/>
    <lineage>
        <taxon>Viruses</taxon>
        <taxon>Duplodnaviria</taxon>
        <taxon>Heunggongvirae</taxon>
        <taxon>Uroviricota</taxon>
        <taxon>Caudoviricetes</taxon>
        <taxon>Crassvirales</taxon>
        <taxon>Intestiviridae</taxon>
        <taxon>Crudevirinae</taxon>
    </lineage>
</organism>
<dbReference type="RefSeq" id="YP_011108611.1">
    <property type="nucleotide sequence ID" value="NC_091965.1"/>
</dbReference>
<evidence type="ECO:0000256" key="1">
    <source>
        <dbReference type="SAM" id="MobiDB-lite"/>
    </source>
</evidence>
<name>A0AAF0D6P7_9CAUD</name>
<evidence type="ECO:0000313" key="2">
    <source>
        <dbReference type="EMBL" id="WEU69849.1"/>
    </source>
</evidence>
<protein>
    <submittedName>
        <fullName evidence="2">Structural protein</fullName>
    </submittedName>
</protein>
<sequence length="423" mass="46577">MADINDGLDLGTDRIDDISNGIGVVPGDKTDLDKQDTTITNPPTLDKVNEPDDKGTKGDKGDTKVDDSSTGDVELTEGMSVVLGDAELTIDKDGNAVDKDGNVVKTKEELLKLIAENGVEKEDAKTLIQSIQEKFGIEVKDDKGNPIEFENTPEGINSYIDTVLETREQEIATQAVDTLFNTYPALKQALNHIKVNGSLEGFNEIEDRTNVVIDKDNKEQQIATIKEQWKLQGVKGNVDSYIAYLESAGTLYDTAIESNETIKEIHKEAIQKQEAAAAAADAAAAEQEKQYWSSVDSTLNKGELAGYKIPDTIPVVRDGKKMVMTKADFKNYISRPVDANGYTQYELDEMKRDQNSIIEDDLLRAYLRFTGGDYSSLVGMAINKEKVNKLRIAADKASKRTLVINSKKNDSKGKIDNNELILE</sequence>
<evidence type="ECO:0000313" key="3">
    <source>
        <dbReference type="Proteomes" id="UP001269161"/>
    </source>
</evidence>
<feature type="region of interest" description="Disordered" evidence="1">
    <location>
        <begin position="1"/>
        <end position="72"/>
    </location>
</feature>
<dbReference type="EMBL" id="OQ198719">
    <property type="protein sequence ID" value="WEU69849.1"/>
    <property type="molecule type" value="Genomic_DNA"/>
</dbReference>
<keyword evidence="3" id="KW-1185">Reference proteome</keyword>
<dbReference type="Proteomes" id="UP001269161">
    <property type="component" value="Segment"/>
</dbReference>
<accession>A0AAF0D6P7</accession>
<feature type="compositionally biased region" description="Basic and acidic residues" evidence="1">
    <location>
        <begin position="47"/>
        <end position="67"/>
    </location>
</feature>
<proteinExistence type="predicted"/>